<keyword evidence="3" id="KW-1185">Reference proteome</keyword>
<name>A0A061SQZ7_9RHOB</name>
<dbReference type="RefSeq" id="WP_037910375.1">
    <property type="nucleotide sequence ID" value="NZ_JEMU01000015.1"/>
</dbReference>
<organism evidence="2 3">
    <name type="scientific">Sulfitobacter mediterraneus</name>
    <dbReference type="NCBI Taxonomy" id="83219"/>
    <lineage>
        <taxon>Bacteria</taxon>
        <taxon>Pseudomonadati</taxon>
        <taxon>Pseudomonadota</taxon>
        <taxon>Alphaproteobacteria</taxon>
        <taxon>Rhodobacterales</taxon>
        <taxon>Roseobacteraceae</taxon>
        <taxon>Sulfitobacter</taxon>
    </lineage>
</organism>
<dbReference type="InterPro" id="IPR050765">
    <property type="entry name" value="Riboflavin_Biosynth_HTPR"/>
</dbReference>
<evidence type="ECO:0000259" key="1">
    <source>
        <dbReference type="Pfam" id="PF01872"/>
    </source>
</evidence>
<evidence type="ECO:0000313" key="2">
    <source>
        <dbReference type="EMBL" id="KAJ02078.1"/>
    </source>
</evidence>
<dbReference type="GO" id="GO:0008703">
    <property type="term" value="F:5-amino-6-(5-phosphoribosylamino)uracil reductase activity"/>
    <property type="evidence" value="ECO:0007669"/>
    <property type="project" value="InterPro"/>
</dbReference>
<protein>
    <submittedName>
        <fullName evidence="2">Deaminase</fullName>
    </submittedName>
</protein>
<evidence type="ECO:0000313" key="3">
    <source>
        <dbReference type="Proteomes" id="UP000027337"/>
    </source>
</evidence>
<dbReference type="Proteomes" id="UP000027337">
    <property type="component" value="Unassembled WGS sequence"/>
</dbReference>
<dbReference type="InterPro" id="IPR024072">
    <property type="entry name" value="DHFR-like_dom_sf"/>
</dbReference>
<sequence>MHPIIYDVAVSVDGYISGPDGDISRFAHAGEVVEDYTARLNSYGVAIMGRGTYEFGYRFGLAPGQNPYPHMQTYVFSEQIALPDQGDVTQVQGDLKAQLDHLKASASGPIYLCGGGAFAGALLALGAIDLLRLKRAPILLGGGVRLFGDGAEAPQLRHRSTKVYEGGYLFQEFAV</sequence>
<dbReference type="InterPro" id="IPR002734">
    <property type="entry name" value="RibDG_C"/>
</dbReference>
<comment type="caution">
    <text evidence="2">The sequence shown here is derived from an EMBL/GenBank/DDBJ whole genome shotgun (WGS) entry which is preliminary data.</text>
</comment>
<dbReference type="AlphaFoldDB" id="A0A061SQZ7"/>
<accession>A0A061SQZ7</accession>
<dbReference type="Pfam" id="PF01872">
    <property type="entry name" value="RibD_C"/>
    <property type="match status" value="1"/>
</dbReference>
<dbReference type="PANTHER" id="PTHR38011">
    <property type="entry name" value="DIHYDROFOLATE REDUCTASE FAMILY PROTEIN (AFU_ORTHOLOGUE AFUA_8G06820)"/>
    <property type="match status" value="1"/>
</dbReference>
<dbReference type="Gene3D" id="3.40.430.10">
    <property type="entry name" value="Dihydrofolate Reductase, subunit A"/>
    <property type="match status" value="1"/>
</dbReference>
<reference evidence="2 3" key="1">
    <citation type="journal article" date="2014" name="Genome Announc.">
        <title>Draft Genome Sequences of Two Isolates of the Roseobacter Group, Sulfitobacter sp. Strains 3SOLIMAR09 and 1FIGIMAR09, from Harbors of Mallorca Island (Mediterranean Sea).</title>
        <authorList>
            <person name="Mas-Llado M."/>
            <person name="Pina-Villalonga J.M."/>
            <person name="Brunet-Galmes I."/>
            <person name="Nogales B."/>
            <person name="Bosch R."/>
        </authorList>
    </citation>
    <scope>NUCLEOTIDE SEQUENCE [LARGE SCALE GENOMIC DNA]</scope>
    <source>
        <strain evidence="2 3">1FIGIMAR09</strain>
    </source>
</reference>
<dbReference type="GO" id="GO:0009231">
    <property type="term" value="P:riboflavin biosynthetic process"/>
    <property type="evidence" value="ECO:0007669"/>
    <property type="project" value="InterPro"/>
</dbReference>
<gene>
    <name evidence="2" type="ORF">PM02_16140</name>
</gene>
<dbReference type="PANTHER" id="PTHR38011:SF11">
    <property type="entry name" value="2,5-DIAMINO-6-RIBOSYLAMINO-4(3H)-PYRIMIDINONE 5'-PHOSPHATE REDUCTASE"/>
    <property type="match status" value="1"/>
</dbReference>
<dbReference type="eggNOG" id="COG0262">
    <property type="taxonomic scope" value="Bacteria"/>
</dbReference>
<feature type="domain" description="Bacterial bifunctional deaminase-reductase C-terminal" evidence="1">
    <location>
        <begin position="4"/>
        <end position="169"/>
    </location>
</feature>
<dbReference type="SUPFAM" id="SSF53597">
    <property type="entry name" value="Dihydrofolate reductase-like"/>
    <property type="match status" value="1"/>
</dbReference>
<proteinExistence type="predicted"/>
<dbReference type="EMBL" id="JEMU01000015">
    <property type="protein sequence ID" value="KAJ02078.1"/>
    <property type="molecule type" value="Genomic_DNA"/>
</dbReference>
<dbReference type="STRING" id="83219.PM02_16140"/>